<evidence type="ECO:0000313" key="2">
    <source>
        <dbReference type="Proteomes" id="UP000738349"/>
    </source>
</evidence>
<comment type="caution">
    <text evidence="1">The sequence shown here is derived from an EMBL/GenBank/DDBJ whole genome shotgun (WGS) entry which is preliminary data.</text>
</comment>
<evidence type="ECO:0000313" key="1">
    <source>
        <dbReference type="EMBL" id="KAH7124405.1"/>
    </source>
</evidence>
<dbReference type="Proteomes" id="UP000738349">
    <property type="component" value="Unassembled WGS sequence"/>
</dbReference>
<sequence length="93" mass="10855">MLANLQPGQAAHTFTERVKRINRVNTEIADWLQERRRVEEQYVQSLRGLAQFKVPNAYVFQAPWNRTIDSVEAVVYSHHLLGECIENDLKHPL</sequence>
<dbReference type="AlphaFoldDB" id="A0A9P9DRL0"/>
<name>A0A9P9DRL0_9HYPO</name>
<dbReference type="SUPFAM" id="SSF103657">
    <property type="entry name" value="BAR/IMD domain-like"/>
    <property type="match status" value="1"/>
</dbReference>
<dbReference type="InterPro" id="IPR027267">
    <property type="entry name" value="AH/BAR_dom_sf"/>
</dbReference>
<dbReference type="Gene3D" id="1.20.1270.60">
    <property type="entry name" value="Arfaptin homology (AH) domain/BAR domain"/>
    <property type="match status" value="1"/>
</dbReference>
<organism evidence="1 2">
    <name type="scientific">Dactylonectria macrodidyma</name>
    <dbReference type="NCBI Taxonomy" id="307937"/>
    <lineage>
        <taxon>Eukaryota</taxon>
        <taxon>Fungi</taxon>
        <taxon>Dikarya</taxon>
        <taxon>Ascomycota</taxon>
        <taxon>Pezizomycotina</taxon>
        <taxon>Sordariomycetes</taxon>
        <taxon>Hypocreomycetidae</taxon>
        <taxon>Hypocreales</taxon>
        <taxon>Nectriaceae</taxon>
        <taxon>Dactylonectria</taxon>
    </lineage>
</organism>
<gene>
    <name evidence="1" type="ORF">EDB81DRAFT_890496</name>
</gene>
<accession>A0A9P9DRL0</accession>
<dbReference type="OrthoDB" id="331602at2759"/>
<reference evidence="1" key="1">
    <citation type="journal article" date="2021" name="Nat. Commun.">
        <title>Genetic determinants of endophytism in the Arabidopsis root mycobiome.</title>
        <authorList>
            <person name="Mesny F."/>
            <person name="Miyauchi S."/>
            <person name="Thiergart T."/>
            <person name="Pickel B."/>
            <person name="Atanasova L."/>
            <person name="Karlsson M."/>
            <person name="Huettel B."/>
            <person name="Barry K.W."/>
            <person name="Haridas S."/>
            <person name="Chen C."/>
            <person name="Bauer D."/>
            <person name="Andreopoulos W."/>
            <person name="Pangilinan J."/>
            <person name="LaButti K."/>
            <person name="Riley R."/>
            <person name="Lipzen A."/>
            <person name="Clum A."/>
            <person name="Drula E."/>
            <person name="Henrissat B."/>
            <person name="Kohler A."/>
            <person name="Grigoriev I.V."/>
            <person name="Martin F.M."/>
            <person name="Hacquard S."/>
        </authorList>
    </citation>
    <scope>NUCLEOTIDE SEQUENCE</scope>
    <source>
        <strain evidence="1">MPI-CAGE-AT-0147</strain>
    </source>
</reference>
<evidence type="ECO:0008006" key="3">
    <source>
        <dbReference type="Google" id="ProtNLM"/>
    </source>
</evidence>
<protein>
    <recommendedName>
        <fullName evidence="3">FCH domain-containing protein</fullName>
    </recommendedName>
</protein>
<keyword evidence="2" id="KW-1185">Reference proteome</keyword>
<proteinExistence type="predicted"/>
<dbReference type="EMBL" id="JAGMUV010000022">
    <property type="protein sequence ID" value="KAH7124405.1"/>
    <property type="molecule type" value="Genomic_DNA"/>
</dbReference>